<dbReference type="EMBL" id="JAWDKD010000015">
    <property type="protein sequence ID" value="MDV0446983.1"/>
    <property type="molecule type" value="Genomic_DNA"/>
</dbReference>
<gene>
    <name evidence="3" type="ORF">MsAg5_08510</name>
</gene>
<keyword evidence="2" id="KW-0472">Membrane</keyword>
<keyword evidence="4" id="KW-1185">Reference proteome</keyword>
<evidence type="ECO:0000313" key="4">
    <source>
        <dbReference type="Proteomes" id="UP001271789"/>
    </source>
</evidence>
<evidence type="ECO:0000313" key="3">
    <source>
        <dbReference type="EMBL" id="MDV0446983.1"/>
    </source>
</evidence>
<name>A0AAE4MJV9_9EURY</name>
<dbReference type="Proteomes" id="UP001271789">
    <property type="component" value="Unassembled WGS sequence"/>
</dbReference>
<proteinExistence type="predicted"/>
<feature type="transmembrane region" description="Helical" evidence="2">
    <location>
        <begin position="545"/>
        <end position="564"/>
    </location>
</feature>
<protein>
    <submittedName>
        <fullName evidence="3">Uncharacterized protein</fullName>
    </submittedName>
</protein>
<accession>A0AAE4MJV9</accession>
<reference evidence="3" key="1">
    <citation type="submission" date="2023-06" db="EMBL/GenBank/DDBJ databases">
        <title>Genome sequence of Methanosarcinaceae archaeon Ag5.</title>
        <authorList>
            <person name="Protasov E."/>
            <person name="Platt K."/>
            <person name="Poehlein A."/>
            <person name="Daniel R."/>
            <person name="Brune A."/>
        </authorList>
    </citation>
    <scope>NUCLEOTIDE SEQUENCE</scope>
    <source>
        <strain evidence="3">Ag5</strain>
    </source>
</reference>
<evidence type="ECO:0000256" key="2">
    <source>
        <dbReference type="SAM" id="Phobius"/>
    </source>
</evidence>
<feature type="transmembrane region" description="Helical" evidence="2">
    <location>
        <begin position="486"/>
        <end position="509"/>
    </location>
</feature>
<feature type="transmembrane region" description="Helical" evidence="2">
    <location>
        <begin position="576"/>
        <end position="600"/>
    </location>
</feature>
<sequence length="659" mass="69951">MRALSGKNLLLVSLLIFCGLYLMGTAFADEIIVQTSPDVYTIYLDPALVNNSGTIRGTGGVVYGDIYESSGTFYYSGTYSSDISYTFTSLSVSDGFYVHFSPSTVTDANIVLTGPYTGANNFSLLVDSSSLVPINITLNENNFETVSNITLFNGPYGNVHISNLNISQGDLIISGVNASDVSVSVKNSSVNGSVIISRVNDSSSPSGPVTVSNLTLTSGTLALTDIIATDITISNSNLIASSPTSELLLLNNISADSASISGMNIENGSLFFNHTNFVYPVSIFNNTISNDSYVLEFDELHTDVLQIYNNKFVIGTGINYANIISSSSIYFNEVDPFGVLITPHSGRNIVGGPYIAGNYWTTLVETGYSDMLTATSTGYSDVPYPIPISGSGSFTDNYPLTKYTAPPSGGGTGSPVVITTPPVDPPSSDPQPGTPLDPVNPPADPVTPGNPTPAGSGFTAGSGGIHGTLKTLKEEDMPTDEVVSDYIAPAAVIIGAAGGTLLILIISLIDTFFDATSAQVRGSAKGRFHLKFNPPKWADIISARFAFMVLMFFVGVCIVDTILADTVDKAMNGGLLTFLAAIIPPIFVIAFLNIGGGLFIDEILDYILERTGKYARKKTRLLDVIDSNRKINIAVFFVIVVVAIALVTFFTLFLDWTLL</sequence>
<keyword evidence="2" id="KW-0812">Transmembrane</keyword>
<dbReference type="AlphaFoldDB" id="A0AAE4MJV9"/>
<organism evidence="3 4">
    <name type="scientific">Methanolapillus africanus</name>
    <dbReference type="NCBI Taxonomy" id="3028297"/>
    <lineage>
        <taxon>Archaea</taxon>
        <taxon>Methanobacteriati</taxon>
        <taxon>Methanobacteriota</taxon>
        <taxon>Stenosarchaea group</taxon>
        <taxon>Methanomicrobia</taxon>
        <taxon>Methanosarcinales</taxon>
        <taxon>Methanosarcinaceae</taxon>
        <taxon>Methanolapillus</taxon>
    </lineage>
</organism>
<keyword evidence="2" id="KW-1133">Transmembrane helix</keyword>
<feature type="region of interest" description="Disordered" evidence="1">
    <location>
        <begin position="403"/>
        <end position="460"/>
    </location>
</feature>
<feature type="transmembrane region" description="Helical" evidence="2">
    <location>
        <begin position="633"/>
        <end position="654"/>
    </location>
</feature>
<comment type="caution">
    <text evidence="3">The sequence shown here is derived from an EMBL/GenBank/DDBJ whole genome shotgun (WGS) entry which is preliminary data.</text>
</comment>
<evidence type="ECO:0000256" key="1">
    <source>
        <dbReference type="SAM" id="MobiDB-lite"/>
    </source>
</evidence>
<feature type="compositionally biased region" description="Pro residues" evidence="1">
    <location>
        <begin position="422"/>
        <end position="451"/>
    </location>
</feature>